<proteinExistence type="predicted"/>
<dbReference type="InterPro" id="IPR000792">
    <property type="entry name" value="Tscrpt_reg_LuxR_C"/>
</dbReference>
<dbReference type="SUPFAM" id="SSF46894">
    <property type="entry name" value="C-terminal effector domain of the bipartite response regulators"/>
    <property type="match status" value="1"/>
</dbReference>
<dbReference type="CDD" id="cd17535">
    <property type="entry name" value="REC_NarL-like"/>
    <property type="match status" value="1"/>
</dbReference>
<dbReference type="InterPro" id="IPR039420">
    <property type="entry name" value="WalR-like"/>
</dbReference>
<evidence type="ECO:0000259" key="5">
    <source>
        <dbReference type="PROSITE" id="PS50110"/>
    </source>
</evidence>
<protein>
    <submittedName>
        <fullName evidence="6">Response regulator protein VraR</fullName>
    </submittedName>
</protein>
<dbReference type="RefSeq" id="WP_068267658.1">
    <property type="nucleotide sequence ID" value="NZ_LWSK01000236.1"/>
</dbReference>
<dbReference type="SMART" id="SM00448">
    <property type="entry name" value="REC"/>
    <property type="match status" value="1"/>
</dbReference>
<dbReference type="Pfam" id="PF00196">
    <property type="entry name" value="GerE"/>
    <property type="match status" value="1"/>
</dbReference>
<dbReference type="SUPFAM" id="SSF52172">
    <property type="entry name" value="CheY-like"/>
    <property type="match status" value="1"/>
</dbReference>
<reference evidence="6 7" key="1">
    <citation type="submission" date="2019-08" db="EMBL/GenBank/DDBJ databases">
        <title>Deep-cultivation of Planctomycetes and their phenomic and genomic characterization uncovers novel biology.</title>
        <authorList>
            <person name="Wiegand S."/>
            <person name="Jogler M."/>
            <person name="Boedeker C."/>
            <person name="Pinto D."/>
            <person name="Vollmers J."/>
            <person name="Rivas-Marin E."/>
            <person name="Kohn T."/>
            <person name="Peeters S.H."/>
            <person name="Heuer A."/>
            <person name="Rast P."/>
            <person name="Oberbeckmann S."/>
            <person name="Bunk B."/>
            <person name="Jeske O."/>
            <person name="Meyerdierks A."/>
            <person name="Storesund J.E."/>
            <person name="Kallscheuer N."/>
            <person name="Luecker S."/>
            <person name="Lage O.M."/>
            <person name="Pohl T."/>
            <person name="Merkel B.J."/>
            <person name="Hornburger P."/>
            <person name="Mueller R.-W."/>
            <person name="Bruemmer F."/>
            <person name="Labrenz M."/>
            <person name="Spormann A.M."/>
            <person name="Op Den Camp H."/>
            <person name="Overmann J."/>
            <person name="Amann R."/>
            <person name="Jetten M.S.M."/>
            <person name="Mascher T."/>
            <person name="Medema M.H."/>
            <person name="Devos D.P."/>
            <person name="Kaster A.-K."/>
            <person name="Ovreas L."/>
            <person name="Rohde M."/>
            <person name="Galperin M.Y."/>
            <person name="Jogler C."/>
        </authorList>
    </citation>
    <scope>NUCLEOTIDE SEQUENCE [LARGE SCALE GENOMIC DNA]</scope>
    <source>
        <strain evidence="6 7">LF1</strain>
    </source>
</reference>
<dbReference type="GO" id="GO:0006355">
    <property type="term" value="P:regulation of DNA-templated transcription"/>
    <property type="evidence" value="ECO:0007669"/>
    <property type="project" value="InterPro"/>
</dbReference>
<feature type="domain" description="HTH luxR-type" evidence="4">
    <location>
        <begin position="144"/>
        <end position="209"/>
    </location>
</feature>
<feature type="modified residue" description="4-aspartylphosphate" evidence="3">
    <location>
        <position position="54"/>
    </location>
</feature>
<feature type="domain" description="Response regulatory" evidence="5">
    <location>
        <begin position="4"/>
        <end position="118"/>
    </location>
</feature>
<dbReference type="SMART" id="SM00421">
    <property type="entry name" value="HTH_LUXR"/>
    <property type="match status" value="1"/>
</dbReference>
<keyword evidence="2" id="KW-0238">DNA-binding</keyword>
<dbReference type="Pfam" id="PF00072">
    <property type="entry name" value="Response_reg"/>
    <property type="match status" value="1"/>
</dbReference>
<dbReference type="Gene3D" id="1.10.10.10">
    <property type="entry name" value="Winged helix-like DNA-binding domain superfamily/Winged helix DNA-binding domain"/>
    <property type="match status" value="1"/>
</dbReference>
<dbReference type="Gene3D" id="3.40.50.2300">
    <property type="match status" value="1"/>
</dbReference>
<dbReference type="GO" id="GO:0000160">
    <property type="term" value="P:phosphorelay signal transduction system"/>
    <property type="evidence" value="ECO:0007669"/>
    <property type="project" value="InterPro"/>
</dbReference>
<dbReference type="InterPro" id="IPR001789">
    <property type="entry name" value="Sig_transdc_resp-reg_receiver"/>
</dbReference>
<dbReference type="PROSITE" id="PS00622">
    <property type="entry name" value="HTH_LUXR_1"/>
    <property type="match status" value="1"/>
</dbReference>
<dbReference type="PANTHER" id="PTHR43214">
    <property type="entry name" value="TWO-COMPONENT RESPONSE REGULATOR"/>
    <property type="match status" value="1"/>
</dbReference>
<dbReference type="EMBL" id="VRLW01000001">
    <property type="protein sequence ID" value="KAA1259253.1"/>
    <property type="molecule type" value="Genomic_DNA"/>
</dbReference>
<dbReference type="AlphaFoldDB" id="A0A5B1CIJ5"/>
<dbReference type="OrthoDB" id="259454at2"/>
<dbReference type="PRINTS" id="PR00038">
    <property type="entry name" value="HTHLUXR"/>
</dbReference>
<dbReference type="PROSITE" id="PS50110">
    <property type="entry name" value="RESPONSE_REGULATORY"/>
    <property type="match status" value="1"/>
</dbReference>
<evidence type="ECO:0000256" key="2">
    <source>
        <dbReference type="ARBA" id="ARBA00023125"/>
    </source>
</evidence>
<name>A0A5B1CIJ5_9BACT</name>
<dbReference type="CDD" id="cd06170">
    <property type="entry name" value="LuxR_C_like"/>
    <property type="match status" value="1"/>
</dbReference>
<evidence type="ECO:0000259" key="4">
    <source>
        <dbReference type="PROSITE" id="PS50043"/>
    </source>
</evidence>
<dbReference type="InterPro" id="IPR036388">
    <property type="entry name" value="WH-like_DNA-bd_sf"/>
</dbReference>
<dbReference type="InterPro" id="IPR016032">
    <property type="entry name" value="Sig_transdc_resp-reg_C-effctor"/>
</dbReference>
<evidence type="ECO:0000256" key="3">
    <source>
        <dbReference type="PROSITE-ProRule" id="PRU00169"/>
    </source>
</evidence>
<gene>
    <name evidence="6" type="primary">vraR_1</name>
    <name evidence="6" type="ORF">LF1_17820</name>
</gene>
<dbReference type="InterPro" id="IPR011006">
    <property type="entry name" value="CheY-like_superfamily"/>
</dbReference>
<evidence type="ECO:0000313" key="7">
    <source>
        <dbReference type="Proteomes" id="UP000322699"/>
    </source>
</evidence>
<comment type="caution">
    <text evidence="6">The sequence shown here is derived from an EMBL/GenBank/DDBJ whole genome shotgun (WGS) entry which is preliminary data.</text>
</comment>
<evidence type="ECO:0000256" key="1">
    <source>
        <dbReference type="ARBA" id="ARBA00022553"/>
    </source>
</evidence>
<keyword evidence="7" id="KW-1185">Reference proteome</keyword>
<organism evidence="6 7">
    <name type="scientific">Rubripirellula obstinata</name>
    <dbReference type="NCBI Taxonomy" id="406547"/>
    <lineage>
        <taxon>Bacteria</taxon>
        <taxon>Pseudomonadati</taxon>
        <taxon>Planctomycetota</taxon>
        <taxon>Planctomycetia</taxon>
        <taxon>Pirellulales</taxon>
        <taxon>Pirellulaceae</taxon>
        <taxon>Rubripirellula</taxon>
    </lineage>
</organism>
<evidence type="ECO:0000313" key="6">
    <source>
        <dbReference type="EMBL" id="KAA1259253.1"/>
    </source>
</evidence>
<keyword evidence="1 3" id="KW-0597">Phosphoprotein</keyword>
<dbReference type="GO" id="GO:0003677">
    <property type="term" value="F:DNA binding"/>
    <property type="evidence" value="ECO:0007669"/>
    <property type="project" value="UniProtKB-KW"/>
</dbReference>
<dbReference type="InterPro" id="IPR058245">
    <property type="entry name" value="NreC/VraR/RcsB-like_REC"/>
</dbReference>
<accession>A0A5B1CIJ5</accession>
<dbReference type="Proteomes" id="UP000322699">
    <property type="component" value="Unassembled WGS sequence"/>
</dbReference>
<sequence length="212" mass="22845">MTTKILIVDDHEAARLGLACILEPLGFEIVGSVATGDEAVEFVKIAALDMVLMDVRLQPGDGLTTLDRIRDHSDVAIVLMSAYDNPTYVARAAAMGAQDYLIKNGSTETLGDDLNHVLAGNGPTVGGRMEVIQREMQMKVDTNLLPPELPLTGREAQVLRHVALGLSNKEISKSLGISVETVKEHVQNVLRKIQATDRTDAAVRAIRLGLIA</sequence>
<dbReference type="PROSITE" id="PS50043">
    <property type="entry name" value="HTH_LUXR_2"/>
    <property type="match status" value="1"/>
</dbReference>